<dbReference type="PANTHER" id="PTHR46403:SF1">
    <property type="entry name" value="TP53-REGULATED INHIBITOR OF APOPTOSIS 1"/>
    <property type="match status" value="1"/>
</dbReference>
<dbReference type="GO" id="GO:0005829">
    <property type="term" value="C:cytosol"/>
    <property type="evidence" value="ECO:0007669"/>
    <property type="project" value="TreeGrafter"/>
</dbReference>
<organism evidence="3 4">
    <name type="scientific">Coemansia guatemalensis</name>
    <dbReference type="NCBI Taxonomy" id="2761395"/>
    <lineage>
        <taxon>Eukaryota</taxon>
        <taxon>Fungi</taxon>
        <taxon>Fungi incertae sedis</taxon>
        <taxon>Zoopagomycota</taxon>
        <taxon>Kickxellomycotina</taxon>
        <taxon>Kickxellomycetes</taxon>
        <taxon>Kickxellales</taxon>
        <taxon>Kickxellaceae</taxon>
        <taxon>Coemansia</taxon>
    </lineage>
</organism>
<comment type="caution">
    <text evidence="3">The sequence shown here is derived from an EMBL/GenBank/DDBJ whole genome shotgun (WGS) entry which is preliminary data.</text>
</comment>
<name>A0A9W8LQ98_9FUNG</name>
<dbReference type="GO" id="GO:0045332">
    <property type="term" value="P:phospholipid translocation"/>
    <property type="evidence" value="ECO:0007669"/>
    <property type="project" value="TreeGrafter"/>
</dbReference>
<dbReference type="AlphaFoldDB" id="A0A9W8LQ98"/>
<evidence type="ECO:0000313" key="4">
    <source>
        <dbReference type="Proteomes" id="UP001140094"/>
    </source>
</evidence>
<accession>A0A9W8LQ98</accession>
<evidence type="ECO:0000256" key="2">
    <source>
        <dbReference type="ARBA" id="ARBA00023157"/>
    </source>
</evidence>
<proteinExistence type="inferred from homology"/>
<dbReference type="InterPro" id="IPR007918">
    <property type="entry name" value="MDM35_apoptosis"/>
</dbReference>
<keyword evidence="4" id="KW-1185">Reference proteome</keyword>
<dbReference type="GO" id="GO:0005634">
    <property type="term" value="C:nucleus"/>
    <property type="evidence" value="ECO:0007669"/>
    <property type="project" value="TreeGrafter"/>
</dbReference>
<dbReference type="Proteomes" id="UP001140094">
    <property type="component" value="Unassembled WGS sequence"/>
</dbReference>
<evidence type="ECO:0000256" key="1">
    <source>
        <dbReference type="ARBA" id="ARBA00006196"/>
    </source>
</evidence>
<dbReference type="Pfam" id="PF05254">
    <property type="entry name" value="UPF0203"/>
    <property type="match status" value="1"/>
</dbReference>
<reference evidence="3" key="1">
    <citation type="submission" date="2022-07" db="EMBL/GenBank/DDBJ databases">
        <title>Phylogenomic reconstructions and comparative analyses of Kickxellomycotina fungi.</title>
        <authorList>
            <person name="Reynolds N.K."/>
            <person name="Stajich J.E."/>
            <person name="Barry K."/>
            <person name="Grigoriev I.V."/>
            <person name="Crous P."/>
            <person name="Smith M.E."/>
        </authorList>
    </citation>
    <scope>NUCLEOTIDE SEQUENCE</scope>
    <source>
        <strain evidence="3">NRRL 1565</strain>
    </source>
</reference>
<evidence type="ECO:0000313" key="3">
    <source>
        <dbReference type="EMBL" id="KAJ2795141.1"/>
    </source>
</evidence>
<dbReference type="PANTHER" id="PTHR46403">
    <property type="entry name" value="TP53-REGULATED INHIBITOR OF APOPTOSIS 1"/>
    <property type="match status" value="1"/>
</dbReference>
<gene>
    <name evidence="3" type="primary">MDM35</name>
    <name evidence="3" type="ORF">H4R20_005982</name>
</gene>
<keyword evidence="2" id="KW-1015">Disulfide bond</keyword>
<protein>
    <submittedName>
        <fullName evidence="3">Mitochondrial distribution and morphology protein 35</fullName>
    </submittedName>
</protein>
<dbReference type="OrthoDB" id="19091at2759"/>
<comment type="similarity">
    <text evidence="1">Belongs to the TRIAP1/MDM35 family.</text>
</comment>
<dbReference type="EMBL" id="JANBUO010002289">
    <property type="protein sequence ID" value="KAJ2795141.1"/>
    <property type="molecule type" value="Genomic_DNA"/>
</dbReference>
<sequence length="85" mass="9713">MAEQMESIGKECTPLKHEFDACFTRWYSERFLHGDKSNDCEKIFKAYQACLKNVLREKGLTKMISDARPSIGSVFTDDNDDAGDK</sequence>
<dbReference type="PROSITE" id="PS51808">
    <property type="entry name" value="CHCH"/>
    <property type="match status" value="1"/>
</dbReference>
<dbReference type="GO" id="GO:0005758">
    <property type="term" value="C:mitochondrial intermembrane space"/>
    <property type="evidence" value="ECO:0007669"/>
    <property type="project" value="TreeGrafter"/>
</dbReference>
<dbReference type="GO" id="GO:1990050">
    <property type="term" value="F:phosphatidic acid transfer activity"/>
    <property type="evidence" value="ECO:0007669"/>
    <property type="project" value="TreeGrafter"/>
</dbReference>